<dbReference type="InterPro" id="IPR042099">
    <property type="entry name" value="ANL_N_sf"/>
</dbReference>
<keyword evidence="3 7" id="KW-0547">Nucleotide-binding</keyword>
<dbReference type="InterPro" id="IPR000873">
    <property type="entry name" value="AMP-dep_synth/lig_dom"/>
</dbReference>
<feature type="binding site" evidence="7">
    <location>
        <begin position="144"/>
        <end position="145"/>
    </location>
    <ligand>
        <name>ATP</name>
        <dbReference type="ChEBI" id="CHEBI:30616"/>
    </ligand>
</feature>
<dbReference type="Proteomes" id="UP000254707">
    <property type="component" value="Unassembled WGS sequence"/>
</dbReference>
<sequence length="487" mass="55448">MKDIVYSLIENEKNYPDQIAIRHNDETINYRELNQYTNGLAELIKDSQSPLIVYGHMSPYMIVGMLASLKAGCGYVPIDVSMPEDRISSIIEKVEPDYILNTTESLLDIKHNHIFDLNIFNDMDTSIKFNALIEDKNIAYTIFTSGSTGEPKGVQIRYDSLNQFTQWMVDLNQLGENQQWLNQAPFSFDLSVMAIYPCLATAGTLNLVDKAMINKPKLLNQMLEVTRINVWVSTPSFMEMCLMLPNLSENQYDSLKEFFFCGEILPHRTAKTLLQRFPSAYIYNTYGPTEATVAVTSIRITEDIINQYNPLPVGVPRPGTILSLAENDELVITGQCVSAGYVKDEMRTKAVFKTSNGQPSYYTGDKATKKHEQWFINGRIDFQVKLNGYRMELEEIEFQLRQVNVIKEAVVVPIYKNSKVVQLQGVVILNEEVDIDAEQAMIHNIKQALKKSIPDYMIPKKIIFKDKFPLTANGKLDRKQIAEDIQA</sequence>
<comment type="similarity">
    <text evidence="6 7">Belongs to the ATP-dependent AMP-binding enzyme family. DltA subfamily.</text>
</comment>
<evidence type="ECO:0000256" key="4">
    <source>
        <dbReference type="ARBA" id="ARBA00022840"/>
    </source>
</evidence>
<dbReference type="GO" id="GO:0047473">
    <property type="term" value="F:D-alanine [D-alanyl carrier protein] ligase activity"/>
    <property type="evidence" value="ECO:0007669"/>
    <property type="project" value="UniProtKB-UniRule"/>
</dbReference>
<feature type="binding site" evidence="7">
    <location>
        <begin position="284"/>
        <end position="289"/>
    </location>
    <ligand>
        <name>ATP</name>
        <dbReference type="ChEBI" id="CHEBI:30616"/>
    </ligand>
</feature>
<evidence type="ECO:0000313" key="11">
    <source>
        <dbReference type="Proteomes" id="UP000254707"/>
    </source>
</evidence>
<dbReference type="InterPro" id="IPR045851">
    <property type="entry name" value="AMP-bd_C_sf"/>
</dbReference>
<feature type="binding site" evidence="7">
    <location>
        <position position="189"/>
    </location>
    <ligand>
        <name>D-alanine</name>
        <dbReference type="ChEBI" id="CHEBI:57416"/>
    </ligand>
</feature>
<feature type="binding site" evidence="7">
    <location>
        <position position="365"/>
    </location>
    <ligand>
        <name>ATP</name>
        <dbReference type="ChEBI" id="CHEBI:30616"/>
    </ligand>
</feature>
<dbReference type="Gene3D" id="3.40.50.12780">
    <property type="entry name" value="N-terminal domain of ligase-like"/>
    <property type="match status" value="1"/>
</dbReference>
<dbReference type="HAMAP" id="MF_00593">
    <property type="entry name" value="DltA"/>
    <property type="match status" value="1"/>
</dbReference>
<reference evidence="10 11" key="1">
    <citation type="submission" date="2018-06" db="EMBL/GenBank/DDBJ databases">
        <authorList>
            <consortium name="Pathogen Informatics"/>
            <person name="Doyle S."/>
        </authorList>
    </citation>
    <scope>NUCLEOTIDE SEQUENCE [LARGE SCALE GENOMIC DNA]</scope>
    <source>
        <strain evidence="10 11">NCTC7688</strain>
    </source>
</reference>
<protein>
    <recommendedName>
        <fullName evidence="7">D-alanine--D-alanyl carrier protein ligase</fullName>
        <shortName evidence="7">DCL</shortName>
        <ecNumber evidence="7">6.2.1.54</ecNumber>
    </recommendedName>
    <alternativeName>
        <fullName evidence="7">D-alanine--poly(phosphoribitol) ligase subunit 1</fullName>
    </alternativeName>
    <alternativeName>
        <fullName evidence="7">D-alanine-activating enzyme</fullName>
        <shortName evidence="7">DAE</shortName>
    </alternativeName>
</protein>
<evidence type="ECO:0000256" key="5">
    <source>
        <dbReference type="ARBA" id="ARBA00054605"/>
    </source>
</evidence>
<accession>A0A380HMK3</accession>
<evidence type="ECO:0000259" key="8">
    <source>
        <dbReference type="Pfam" id="PF00501"/>
    </source>
</evidence>
<dbReference type="EC" id="6.2.1.54" evidence="7"/>
<comment type="caution">
    <text evidence="7">Lacks conserved residue(s) required for the propagation of feature annotation.</text>
</comment>
<name>A0A380HMK3_STASA</name>
<dbReference type="Gene3D" id="3.30.300.30">
    <property type="match status" value="1"/>
</dbReference>
<keyword evidence="2 7" id="KW-0436">Ligase</keyword>
<evidence type="ECO:0000256" key="7">
    <source>
        <dbReference type="HAMAP-Rule" id="MF_00593"/>
    </source>
</evidence>
<keyword evidence="4 7" id="KW-0067">ATP-binding</keyword>
<comment type="subcellular location">
    <subcellularLocation>
        <location evidence="7">Cytoplasm</location>
    </subcellularLocation>
</comment>
<feature type="domain" description="AMP-binding enzyme C-terminal" evidence="9">
    <location>
        <begin position="395"/>
        <end position="475"/>
    </location>
</feature>
<comment type="catalytic activity">
    <reaction evidence="7">
        <text>holo-[D-alanyl-carrier protein] + D-alanine + ATP = D-alanyl-[D-alanyl-carrier protein] + AMP + diphosphate</text>
        <dbReference type="Rhea" id="RHEA:55132"/>
        <dbReference type="Rhea" id="RHEA-COMP:14102"/>
        <dbReference type="Rhea" id="RHEA-COMP:14103"/>
        <dbReference type="ChEBI" id="CHEBI:30616"/>
        <dbReference type="ChEBI" id="CHEBI:33019"/>
        <dbReference type="ChEBI" id="CHEBI:57416"/>
        <dbReference type="ChEBI" id="CHEBI:64479"/>
        <dbReference type="ChEBI" id="CHEBI:138620"/>
        <dbReference type="ChEBI" id="CHEBI:456215"/>
        <dbReference type="EC" id="6.2.1.54"/>
    </reaction>
</comment>
<dbReference type="EMBL" id="UHED01000001">
    <property type="protein sequence ID" value="SUM83563.1"/>
    <property type="molecule type" value="Genomic_DNA"/>
</dbReference>
<dbReference type="GO" id="GO:0005524">
    <property type="term" value="F:ATP binding"/>
    <property type="evidence" value="ECO:0007669"/>
    <property type="project" value="UniProtKB-KW"/>
</dbReference>
<comment type="pathway">
    <text evidence="7">Cell wall biogenesis; lipoteichoic acid biosynthesis.</text>
</comment>
<evidence type="ECO:0000256" key="2">
    <source>
        <dbReference type="ARBA" id="ARBA00022598"/>
    </source>
</evidence>
<dbReference type="NCBIfam" id="TIGR01734">
    <property type="entry name" value="D-ala-DACP-lig"/>
    <property type="match status" value="1"/>
</dbReference>
<dbReference type="InterPro" id="IPR025110">
    <property type="entry name" value="AMP-bd_C"/>
</dbReference>
<evidence type="ECO:0000256" key="3">
    <source>
        <dbReference type="ARBA" id="ARBA00022741"/>
    </source>
</evidence>
<dbReference type="SUPFAM" id="SSF56801">
    <property type="entry name" value="Acetyl-CoA synthetase-like"/>
    <property type="match status" value="1"/>
</dbReference>
<dbReference type="PANTHER" id="PTHR45398">
    <property type="match status" value="1"/>
</dbReference>
<dbReference type="InterPro" id="IPR010072">
    <property type="entry name" value="DltA"/>
</dbReference>
<evidence type="ECO:0000256" key="6">
    <source>
        <dbReference type="ARBA" id="ARBA00061336"/>
    </source>
</evidence>
<dbReference type="InterPro" id="IPR044507">
    <property type="entry name" value="DltA-like"/>
</dbReference>
<dbReference type="Pfam" id="PF13193">
    <property type="entry name" value="AMP-binding_C"/>
    <property type="match status" value="1"/>
</dbReference>
<keyword evidence="1 7" id="KW-0963">Cytoplasm</keyword>
<comment type="function">
    <text evidence="5 7">Catalyzes the first step in the D-alanylation of lipoteichoic acid (LTA), the activation of D-alanine and its transfer onto the D-alanyl carrier protein (Dcp) DltC. In an ATP-dependent two-step reaction, forms a high energy D-alanyl-AMP intermediate, followed by transfer of the D-alanyl residue as a thiol ester to the phosphopantheinyl prosthetic group of the Dcp. D-alanylation of LTA plays an important role in modulating the properties of the cell wall in Gram-positive bacteria, influencing the net charge of the cell wall.</text>
</comment>
<dbReference type="PANTHER" id="PTHR45398:SF1">
    <property type="entry name" value="ENZYME, PUTATIVE (JCVI)-RELATED"/>
    <property type="match status" value="1"/>
</dbReference>
<dbReference type="UniPathway" id="UPA00556"/>
<evidence type="ECO:0000259" key="9">
    <source>
        <dbReference type="Pfam" id="PF13193"/>
    </source>
</evidence>
<dbReference type="GO" id="GO:0070395">
    <property type="term" value="P:lipoteichoic acid biosynthetic process"/>
    <property type="evidence" value="ECO:0007669"/>
    <property type="project" value="UniProtKB-UniRule"/>
</dbReference>
<dbReference type="Pfam" id="PF00501">
    <property type="entry name" value="AMP-binding"/>
    <property type="match status" value="1"/>
</dbReference>
<dbReference type="AlphaFoldDB" id="A0A380HMK3"/>
<gene>
    <name evidence="7 10" type="primary">dltA</name>
    <name evidence="10" type="ORF">NCTC7688_02091</name>
</gene>
<feature type="domain" description="AMP-dependent synthetase/ligase" evidence="8">
    <location>
        <begin position="11"/>
        <end position="341"/>
    </location>
</feature>
<feature type="binding site" evidence="7">
    <location>
        <position position="293"/>
    </location>
    <ligand>
        <name>D-alanine</name>
        <dbReference type="ChEBI" id="CHEBI:57416"/>
    </ligand>
</feature>
<evidence type="ECO:0000256" key="1">
    <source>
        <dbReference type="ARBA" id="ARBA00022490"/>
    </source>
</evidence>
<dbReference type="FunFam" id="3.30.300.30:FF:000012">
    <property type="entry name" value="D-alanine--D-alanyl carrier protein ligase"/>
    <property type="match status" value="1"/>
</dbReference>
<dbReference type="NCBIfam" id="NF003417">
    <property type="entry name" value="PRK04813.1"/>
    <property type="match status" value="1"/>
</dbReference>
<organism evidence="10 11">
    <name type="scientific">Staphylococcus saprophyticus</name>
    <dbReference type="NCBI Taxonomy" id="29385"/>
    <lineage>
        <taxon>Bacteria</taxon>
        <taxon>Bacillati</taxon>
        <taxon>Bacillota</taxon>
        <taxon>Bacilli</taxon>
        <taxon>Bacillales</taxon>
        <taxon>Staphylococcaceae</taxon>
        <taxon>Staphylococcus</taxon>
    </lineage>
</organism>
<proteinExistence type="inferred from homology"/>
<evidence type="ECO:0000313" key="10">
    <source>
        <dbReference type="EMBL" id="SUM83563.1"/>
    </source>
</evidence>
<feature type="binding site" evidence="7">
    <location>
        <position position="475"/>
    </location>
    <ligand>
        <name>D-alanine</name>
        <dbReference type="ChEBI" id="CHEBI:57416"/>
    </ligand>
</feature>
<feature type="binding site" evidence="7">
    <location>
        <position position="475"/>
    </location>
    <ligand>
        <name>ATP</name>
        <dbReference type="ChEBI" id="CHEBI:30616"/>
    </ligand>
</feature>
<dbReference type="CDD" id="cd05945">
    <property type="entry name" value="DltA"/>
    <property type="match status" value="1"/>
</dbReference>
<dbReference type="GO" id="GO:0005737">
    <property type="term" value="C:cytoplasm"/>
    <property type="evidence" value="ECO:0007669"/>
    <property type="project" value="UniProtKB-SubCell"/>
</dbReference>
<dbReference type="RefSeq" id="WP_115338621.1">
    <property type="nucleotide sequence ID" value="NZ_JALKTR010000002.1"/>
</dbReference>